<sequence length="412" mass="46715">MAWISPSTLVRFLNRKYLRQVLYVCSSVMKILSLVLSLSLSTFCTILDSSRTAFWLTSKLENIEWRKGCLTTAGCAQPRFQLVLINGITNEKLSKSWLITPNLVQERQRFYVTHWSDGNPSDIQILCEVVGVDPTYGFPRICDSSTSVGIYQNQEKKSLQKRSGTILLSNDGKVIISLSARCFNSTIVMEKHEERCPWCVEYSDDTIINQQYPEDLKSGFMQFIGNESHVNILLIAFALTTALSSALCAFMLYLYLRQKKSRNLSPRKCQPYGAARIMHTESPNDSAESTRQVISLDFTSLLSLNTFLRYDIPWDRKYRPLPKWTSSRSSSSGASPPDTSSTFTTSSQHLKPSKIVVGNILHQIDSQNSSIYERPGDAATRTSETPSDTLNGNTQRLLHFREHVSFVRENKR</sequence>
<dbReference type="InterPro" id="IPR057569">
    <property type="entry name" value="C2_nem"/>
</dbReference>
<dbReference type="InterPro" id="IPR040426">
    <property type="entry name" value="C05B5.4-like"/>
</dbReference>
<organism evidence="4 5">
    <name type="scientific">Setaria digitata</name>
    <dbReference type="NCBI Taxonomy" id="48799"/>
    <lineage>
        <taxon>Eukaryota</taxon>
        <taxon>Metazoa</taxon>
        <taxon>Ecdysozoa</taxon>
        <taxon>Nematoda</taxon>
        <taxon>Chromadorea</taxon>
        <taxon>Rhabditida</taxon>
        <taxon>Spirurina</taxon>
        <taxon>Spiruromorpha</taxon>
        <taxon>Filarioidea</taxon>
        <taxon>Setariidae</taxon>
        <taxon>Setaria</taxon>
    </lineage>
</organism>
<feature type="domain" description="C2" evidence="3">
    <location>
        <begin position="54"/>
        <end position="195"/>
    </location>
</feature>
<feature type="transmembrane region" description="Helical" evidence="2">
    <location>
        <begin position="232"/>
        <end position="256"/>
    </location>
</feature>
<dbReference type="WBParaSite" id="sdigi.contig206.g6104.t1">
    <property type="protein sequence ID" value="sdigi.contig206.g6104.t1"/>
    <property type="gene ID" value="sdigi.contig206.g6104"/>
</dbReference>
<dbReference type="PANTHER" id="PTHR38626:SF2">
    <property type="entry name" value="CUB DOMAIN-CONTAINING PROTEIN"/>
    <property type="match status" value="1"/>
</dbReference>
<reference evidence="5" key="1">
    <citation type="submission" date="2022-11" db="UniProtKB">
        <authorList>
            <consortium name="WormBaseParasite"/>
        </authorList>
    </citation>
    <scope>IDENTIFICATION</scope>
</reference>
<keyword evidence="4" id="KW-1185">Reference proteome</keyword>
<protein>
    <recommendedName>
        <fullName evidence="3">C2 domain-containing protein</fullName>
    </recommendedName>
</protein>
<feature type="region of interest" description="Disordered" evidence="1">
    <location>
        <begin position="324"/>
        <end position="348"/>
    </location>
</feature>
<evidence type="ECO:0000256" key="1">
    <source>
        <dbReference type="SAM" id="MobiDB-lite"/>
    </source>
</evidence>
<dbReference type="Proteomes" id="UP000887581">
    <property type="component" value="Unplaced"/>
</dbReference>
<accession>A0A915PRJ7</accession>
<evidence type="ECO:0000313" key="4">
    <source>
        <dbReference type="Proteomes" id="UP000887581"/>
    </source>
</evidence>
<proteinExistence type="predicted"/>
<evidence type="ECO:0000313" key="5">
    <source>
        <dbReference type="WBParaSite" id="sdigi.contig206.g6104.t1"/>
    </source>
</evidence>
<keyword evidence="2" id="KW-0812">Transmembrane</keyword>
<evidence type="ECO:0000259" key="3">
    <source>
        <dbReference type="Pfam" id="PF25330"/>
    </source>
</evidence>
<feature type="transmembrane region" description="Helical" evidence="2">
    <location>
        <begin position="21"/>
        <end position="40"/>
    </location>
</feature>
<keyword evidence="2" id="KW-0472">Membrane</keyword>
<feature type="compositionally biased region" description="Polar residues" evidence="1">
    <location>
        <begin position="380"/>
        <end position="392"/>
    </location>
</feature>
<dbReference type="PANTHER" id="PTHR38626">
    <property type="entry name" value="SKN-1 DEPENDENT ZYGOTIC TRANSCRIPT-RELATED"/>
    <property type="match status" value="1"/>
</dbReference>
<feature type="region of interest" description="Disordered" evidence="1">
    <location>
        <begin position="367"/>
        <end position="392"/>
    </location>
</feature>
<keyword evidence="2" id="KW-1133">Transmembrane helix</keyword>
<dbReference type="Pfam" id="PF25330">
    <property type="entry name" value="C2_nem"/>
    <property type="match status" value="1"/>
</dbReference>
<evidence type="ECO:0000256" key="2">
    <source>
        <dbReference type="SAM" id="Phobius"/>
    </source>
</evidence>
<name>A0A915PRJ7_9BILA</name>
<feature type="compositionally biased region" description="Low complexity" evidence="1">
    <location>
        <begin position="324"/>
        <end position="347"/>
    </location>
</feature>
<dbReference type="AlphaFoldDB" id="A0A915PRJ7"/>